<dbReference type="STRING" id="433924.NS331_10380"/>
<feature type="chain" id="PRO_5016944046" evidence="1">
    <location>
        <begin position="25"/>
        <end position="89"/>
    </location>
</feature>
<keyword evidence="1" id="KW-0732">Signal</keyword>
<evidence type="ECO:0000313" key="4">
    <source>
        <dbReference type="Proteomes" id="UP000255265"/>
    </source>
</evidence>
<dbReference type="RefSeq" id="WP_017761537.1">
    <property type="nucleotide sequence ID" value="NZ_QQAV01000004.1"/>
</dbReference>
<dbReference type="Proteomes" id="UP000255265">
    <property type="component" value="Unassembled WGS sequence"/>
</dbReference>
<reference evidence="3 4" key="1">
    <citation type="submission" date="2018-07" db="EMBL/GenBank/DDBJ databases">
        <title>Genomic Encyclopedia of Type Strains, Phase IV (KMG-IV): sequencing the most valuable type-strain genomes for metagenomic binning, comparative biology and taxonomic classification.</title>
        <authorList>
            <person name="Goeker M."/>
        </authorList>
    </citation>
    <scope>NUCLEOTIDE SEQUENCE [LARGE SCALE GENOMIC DNA]</scope>
    <source>
        <strain evidence="3 4">DSM 21352</strain>
    </source>
</reference>
<sequence length="89" mass="8857">MLKTRTWISAAAIGAAALMAGCAAGPNQQLGAGVGALGGAVVGNAIGGNTAATVGGAAIGGLVGNEIGRQRDQQNYNNQYYYPDGSRRY</sequence>
<protein>
    <submittedName>
        <fullName evidence="3">Osmotically inducible lipoprotein OsmB</fullName>
    </submittedName>
</protein>
<keyword evidence="4" id="KW-1185">Reference proteome</keyword>
<dbReference type="Pfam" id="PF13488">
    <property type="entry name" value="Gly-zipper_Omp"/>
    <property type="match status" value="1"/>
</dbReference>
<dbReference type="AlphaFoldDB" id="A0A370FHX6"/>
<name>A0A370FHX6_9BURK</name>
<accession>A0A370FHX6</accession>
<dbReference type="InterPro" id="IPR039567">
    <property type="entry name" value="Gly-zipper"/>
</dbReference>
<proteinExistence type="predicted"/>
<dbReference type="PROSITE" id="PS51257">
    <property type="entry name" value="PROKAR_LIPOPROTEIN"/>
    <property type="match status" value="1"/>
</dbReference>
<evidence type="ECO:0000313" key="3">
    <source>
        <dbReference type="EMBL" id="RDI25011.1"/>
    </source>
</evidence>
<evidence type="ECO:0000259" key="2">
    <source>
        <dbReference type="Pfam" id="PF13488"/>
    </source>
</evidence>
<feature type="signal peptide" evidence="1">
    <location>
        <begin position="1"/>
        <end position="24"/>
    </location>
</feature>
<dbReference type="EMBL" id="QQAV01000004">
    <property type="protein sequence ID" value="RDI25011.1"/>
    <property type="molecule type" value="Genomic_DNA"/>
</dbReference>
<feature type="domain" description="Glycine zipper" evidence="2">
    <location>
        <begin position="31"/>
        <end position="74"/>
    </location>
</feature>
<comment type="caution">
    <text evidence="3">The sequence shown here is derived from an EMBL/GenBank/DDBJ whole genome shotgun (WGS) entry which is preliminary data.</text>
</comment>
<organism evidence="3 4">
    <name type="scientific">Pseudacidovorax intermedius</name>
    <dbReference type="NCBI Taxonomy" id="433924"/>
    <lineage>
        <taxon>Bacteria</taxon>
        <taxon>Pseudomonadati</taxon>
        <taxon>Pseudomonadota</taxon>
        <taxon>Betaproteobacteria</taxon>
        <taxon>Burkholderiales</taxon>
        <taxon>Comamonadaceae</taxon>
        <taxon>Pseudacidovorax</taxon>
    </lineage>
</organism>
<keyword evidence="3" id="KW-0449">Lipoprotein</keyword>
<evidence type="ECO:0000256" key="1">
    <source>
        <dbReference type="SAM" id="SignalP"/>
    </source>
</evidence>
<gene>
    <name evidence="3" type="ORF">DFR41_10461</name>
</gene>